<reference evidence="4" key="1">
    <citation type="submission" date="2023-07" db="EMBL/GenBank/DDBJ databases">
        <title>draft genome sequence of fig (Ficus carica).</title>
        <authorList>
            <person name="Takahashi T."/>
            <person name="Nishimura K."/>
        </authorList>
    </citation>
    <scope>NUCLEOTIDE SEQUENCE</scope>
</reference>
<evidence type="ECO:0008006" key="6">
    <source>
        <dbReference type="Google" id="ProtNLM"/>
    </source>
</evidence>
<protein>
    <recommendedName>
        <fullName evidence="6">Reverse transcriptase</fullName>
    </recommendedName>
</protein>
<dbReference type="InterPro" id="IPR052929">
    <property type="entry name" value="RNase_H-like_EbsB-rel"/>
</dbReference>
<keyword evidence="5" id="KW-1185">Reference proteome</keyword>
<dbReference type="SUPFAM" id="SSF56219">
    <property type="entry name" value="DNase I-like"/>
    <property type="match status" value="1"/>
</dbReference>
<dbReference type="InterPro" id="IPR005135">
    <property type="entry name" value="Endo/exonuclease/phosphatase"/>
</dbReference>
<dbReference type="InterPro" id="IPR036397">
    <property type="entry name" value="RNaseH_sf"/>
</dbReference>
<dbReference type="GO" id="GO:0004523">
    <property type="term" value="F:RNA-DNA hybrid ribonuclease activity"/>
    <property type="evidence" value="ECO:0007669"/>
    <property type="project" value="InterPro"/>
</dbReference>
<sequence>MSSPCMVFLSETRLFGRRATNLRKRLGFDGMIHVDSEGRSGGIALLWRDAWHVSLRNFSRSHIDVDVISDSGDQWQFTGFYGPPKKKARRHAWDLLKRLRSNPEVPWICGGDFNEILSPSEVAGGGERSLNEMWAFREALDWCDLSDMDFVGPKLTWDNRRSGDANIQVRLDRFVANTSWRLKFRAAKVVVLDYWGSDHRAISLQLVPTRRNSNKPISRFFRFEPLWVKHEECPRIVEDSWKTLQLDGSPSCLVSGLTACAGSLRRWGSKTFGNIPRQVARLQKPSSFRVITKRPEGGELLRVADLMMGRNREWDKDKIESALWPVDQEIILSIPLGNASAGDKWAWYYDSKGLYKVRSGYRAIMDSKLTESSSSDNSDVPCWRKLWRLPIPPKTRLFVWRAFHEILPTMVSLRHRGIDCDILCPRCKDVMESSSHTIFDCPTSCAVWRRSRFWEKIEDRRARSFADFLRVLSTEVSSVDLALVCWLAWKLWSERNKVVHGGEVGYLKLNIDASVFPSSNHIGIGAAIRDDKGSFLGALAISVEGSFSPFVAECLALREGLRFAKEIECVDIVVETDAINVISAIKDNRELSTEGPILEDVKQLFAQVRSIGIHHIRRSANHVAHLLARFGFNSKCTNVWISETPSVVSNAVSIDDIA</sequence>
<dbReference type="SUPFAM" id="SSF53098">
    <property type="entry name" value="Ribonuclease H-like"/>
    <property type="match status" value="1"/>
</dbReference>
<feature type="domain" description="Endonuclease/exonuclease/phosphatase" evidence="1">
    <location>
        <begin position="7"/>
        <end position="199"/>
    </location>
</feature>
<dbReference type="Gene3D" id="3.60.10.10">
    <property type="entry name" value="Endonuclease/exonuclease/phosphatase"/>
    <property type="match status" value="1"/>
</dbReference>
<evidence type="ECO:0000259" key="2">
    <source>
        <dbReference type="Pfam" id="PF13456"/>
    </source>
</evidence>
<accession>A0AA88DMZ5</accession>
<dbReference type="EMBL" id="BTGU01000077">
    <property type="protein sequence ID" value="GMN58291.1"/>
    <property type="molecule type" value="Genomic_DNA"/>
</dbReference>
<dbReference type="Gene3D" id="3.30.420.10">
    <property type="entry name" value="Ribonuclease H-like superfamily/Ribonuclease H"/>
    <property type="match status" value="1"/>
</dbReference>
<dbReference type="InterPro" id="IPR044730">
    <property type="entry name" value="RNase_H-like_dom_plant"/>
</dbReference>
<dbReference type="InterPro" id="IPR012337">
    <property type="entry name" value="RNaseH-like_sf"/>
</dbReference>
<dbReference type="Pfam" id="PF13966">
    <property type="entry name" value="zf-RVT"/>
    <property type="match status" value="1"/>
</dbReference>
<dbReference type="InterPro" id="IPR002156">
    <property type="entry name" value="RNaseH_domain"/>
</dbReference>
<dbReference type="PANTHER" id="PTHR47074">
    <property type="entry name" value="BNAC02G40300D PROTEIN"/>
    <property type="match status" value="1"/>
</dbReference>
<dbReference type="Pfam" id="PF13456">
    <property type="entry name" value="RVT_3"/>
    <property type="match status" value="1"/>
</dbReference>
<dbReference type="InterPro" id="IPR036691">
    <property type="entry name" value="Endo/exonu/phosph_ase_sf"/>
</dbReference>
<dbReference type="Proteomes" id="UP001187192">
    <property type="component" value="Unassembled WGS sequence"/>
</dbReference>
<evidence type="ECO:0000259" key="1">
    <source>
        <dbReference type="Pfam" id="PF03372"/>
    </source>
</evidence>
<feature type="domain" description="RNase H type-1" evidence="2">
    <location>
        <begin position="510"/>
        <end position="630"/>
    </location>
</feature>
<evidence type="ECO:0000259" key="3">
    <source>
        <dbReference type="Pfam" id="PF13966"/>
    </source>
</evidence>
<evidence type="ECO:0000313" key="4">
    <source>
        <dbReference type="EMBL" id="GMN58291.1"/>
    </source>
</evidence>
<dbReference type="AlphaFoldDB" id="A0AA88DMZ5"/>
<dbReference type="Pfam" id="PF03372">
    <property type="entry name" value="Exo_endo_phos"/>
    <property type="match status" value="1"/>
</dbReference>
<dbReference type="CDD" id="cd06222">
    <property type="entry name" value="RNase_H_like"/>
    <property type="match status" value="1"/>
</dbReference>
<feature type="domain" description="Reverse transcriptase zinc-binding" evidence="3">
    <location>
        <begin position="356"/>
        <end position="448"/>
    </location>
</feature>
<dbReference type="PANTHER" id="PTHR47074:SF11">
    <property type="entry name" value="REVERSE TRANSCRIPTASE-LIKE PROTEIN"/>
    <property type="match status" value="1"/>
</dbReference>
<dbReference type="InterPro" id="IPR026960">
    <property type="entry name" value="RVT-Znf"/>
</dbReference>
<proteinExistence type="predicted"/>
<dbReference type="GO" id="GO:0003676">
    <property type="term" value="F:nucleic acid binding"/>
    <property type="evidence" value="ECO:0007669"/>
    <property type="project" value="InterPro"/>
</dbReference>
<name>A0AA88DMZ5_FICCA</name>
<evidence type="ECO:0000313" key="5">
    <source>
        <dbReference type="Proteomes" id="UP001187192"/>
    </source>
</evidence>
<gene>
    <name evidence="4" type="ORF">TIFTF001_027392</name>
</gene>
<comment type="caution">
    <text evidence="4">The sequence shown here is derived from an EMBL/GenBank/DDBJ whole genome shotgun (WGS) entry which is preliminary data.</text>
</comment>
<organism evidence="4 5">
    <name type="scientific">Ficus carica</name>
    <name type="common">Common fig</name>
    <dbReference type="NCBI Taxonomy" id="3494"/>
    <lineage>
        <taxon>Eukaryota</taxon>
        <taxon>Viridiplantae</taxon>
        <taxon>Streptophyta</taxon>
        <taxon>Embryophyta</taxon>
        <taxon>Tracheophyta</taxon>
        <taxon>Spermatophyta</taxon>
        <taxon>Magnoliopsida</taxon>
        <taxon>eudicotyledons</taxon>
        <taxon>Gunneridae</taxon>
        <taxon>Pentapetalae</taxon>
        <taxon>rosids</taxon>
        <taxon>fabids</taxon>
        <taxon>Rosales</taxon>
        <taxon>Moraceae</taxon>
        <taxon>Ficeae</taxon>
        <taxon>Ficus</taxon>
    </lineage>
</organism>